<dbReference type="EMBL" id="JAERTY010000004">
    <property type="protein sequence ID" value="MBL1408972.1"/>
    <property type="molecule type" value="Genomic_DNA"/>
</dbReference>
<organism evidence="4 5">
    <name type="scientific">Sphingobacterium faecale</name>
    <dbReference type="NCBI Taxonomy" id="2803775"/>
    <lineage>
        <taxon>Bacteria</taxon>
        <taxon>Pseudomonadati</taxon>
        <taxon>Bacteroidota</taxon>
        <taxon>Sphingobacteriia</taxon>
        <taxon>Sphingobacteriales</taxon>
        <taxon>Sphingobacteriaceae</taxon>
        <taxon>Sphingobacterium</taxon>
    </lineage>
</organism>
<dbReference type="InterPro" id="IPR050214">
    <property type="entry name" value="Cys_Synth/Cystath_Beta-Synth"/>
</dbReference>
<dbReference type="InterPro" id="IPR036052">
    <property type="entry name" value="TrpB-like_PALP_sf"/>
</dbReference>
<dbReference type="InterPro" id="IPR001926">
    <property type="entry name" value="TrpB-like_PALP"/>
</dbReference>
<keyword evidence="2" id="KW-0663">Pyridoxal phosphate</keyword>
<evidence type="ECO:0000256" key="1">
    <source>
        <dbReference type="ARBA" id="ARBA00001933"/>
    </source>
</evidence>
<sequence length="324" mass="36210">MDTFTIGNTPLQQCIYLSERHQCNILIKKEYYNLNKTSKDRPAWHMIQNAIKSGRLKSGYTIVEASSGNTGIGIAQIAQQLGYPCCIFVTKDCAREKLKLLRQLDAQIFTCDNSNGIDDLLSTQYQAAEYAANTPFSFFTDQYNNPQNPIAHYRTTGPEIWEQCHGKISHFFAGIGTGGTISGVGKYLKSKSNNIQICGIEPKGSILQYYKVHGTASLKTSTMDKIDGIGRRFIPGTFTASHVDDILQVSRQETISCAHDYYEATGTLLGFSSAAVLVGLEKYLQHTDLHPPKDIVLLFADYGDRYLNSLYPNLKEKQVQYDKL</sequence>
<name>A0ABS1R2N8_9SPHI</name>
<comment type="caution">
    <text evidence="4">The sequence shown here is derived from an EMBL/GenBank/DDBJ whole genome shotgun (WGS) entry which is preliminary data.</text>
</comment>
<gene>
    <name evidence="4" type="ORF">JKG61_09445</name>
</gene>
<keyword evidence="5" id="KW-1185">Reference proteome</keyword>
<dbReference type="CDD" id="cd01561">
    <property type="entry name" value="CBS_like"/>
    <property type="match status" value="1"/>
</dbReference>
<reference evidence="4 5" key="1">
    <citation type="submission" date="2021-01" db="EMBL/GenBank/DDBJ databases">
        <title>C459-1 draft genome sequence.</title>
        <authorList>
            <person name="Zhang X.-F."/>
        </authorList>
    </citation>
    <scope>NUCLEOTIDE SEQUENCE [LARGE SCALE GENOMIC DNA]</scope>
    <source>
        <strain evidence="5">C459-1</strain>
    </source>
</reference>
<dbReference type="Proteomes" id="UP000625283">
    <property type="component" value="Unassembled WGS sequence"/>
</dbReference>
<dbReference type="RefSeq" id="WP_202102721.1">
    <property type="nucleotide sequence ID" value="NZ_JAERTY010000004.1"/>
</dbReference>
<evidence type="ECO:0000259" key="3">
    <source>
        <dbReference type="Pfam" id="PF00291"/>
    </source>
</evidence>
<dbReference type="SUPFAM" id="SSF53686">
    <property type="entry name" value="Tryptophan synthase beta subunit-like PLP-dependent enzymes"/>
    <property type="match status" value="1"/>
</dbReference>
<evidence type="ECO:0000256" key="2">
    <source>
        <dbReference type="ARBA" id="ARBA00022898"/>
    </source>
</evidence>
<protein>
    <submittedName>
        <fullName evidence="4">Cysteine synthase family protein</fullName>
    </submittedName>
</protein>
<proteinExistence type="predicted"/>
<evidence type="ECO:0000313" key="4">
    <source>
        <dbReference type="EMBL" id="MBL1408972.1"/>
    </source>
</evidence>
<accession>A0ABS1R2N8</accession>
<dbReference type="Pfam" id="PF00291">
    <property type="entry name" value="PALP"/>
    <property type="match status" value="1"/>
</dbReference>
<dbReference type="PANTHER" id="PTHR10314">
    <property type="entry name" value="CYSTATHIONINE BETA-SYNTHASE"/>
    <property type="match status" value="1"/>
</dbReference>
<evidence type="ECO:0000313" key="5">
    <source>
        <dbReference type="Proteomes" id="UP000625283"/>
    </source>
</evidence>
<feature type="domain" description="Tryptophan synthase beta chain-like PALP" evidence="3">
    <location>
        <begin position="4"/>
        <end position="301"/>
    </location>
</feature>
<dbReference type="Gene3D" id="3.40.50.1100">
    <property type="match status" value="2"/>
</dbReference>
<comment type="cofactor">
    <cofactor evidence="1">
        <name>pyridoxal 5'-phosphate</name>
        <dbReference type="ChEBI" id="CHEBI:597326"/>
    </cofactor>
</comment>